<organism evidence="1 2">
    <name type="scientific">Halobacillus locisalis</name>
    <dbReference type="NCBI Taxonomy" id="220753"/>
    <lineage>
        <taxon>Bacteria</taxon>
        <taxon>Bacillati</taxon>
        <taxon>Bacillota</taxon>
        <taxon>Bacilli</taxon>
        <taxon>Bacillales</taxon>
        <taxon>Bacillaceae</taxon>
        <taxon>Halobacillus</taxon>
    </lineage>
</organism>
<gene>
    <name evidence="1" type="ORF">H0266_11465</name>
</gene>
<protein>
    <submittedName>
        <fullName evidence="1">Uncharacterized protein</fullName>
    </submittedName>
</protein>
<evidence type="ECO:0000313" key="1">
    <source>
        <dbReference type="EMBL" id="MBA2175512.1"/>
    </source>
</evidence>
<dbReference type="EMBL" id="JACEFG010000002">
    <property type="protein sequence ID" value="MBA2175512.1"/>
    <property type="molecule type" value="Genomic_DNA"/>
</dbReference>
<evidence type="ECO:0000313" key="2">
    <source>
        <dbReference type="Proteomes" id="UP000571017"/>
    </source>
</evidence>
<dbReference type="Proteomes" id="UP000571017">
    <property type="component" value="Unassembled WGS sequence"/>
</dbReference>
<dbReference type="RefSeq" id="WP_181472515.1">
    <property type="nucleotide sequence ID" value="NZ_JACEFG010000002.1"/>
</dbReference>
<comment type="caution">
    <text evidence="1">The sequence shown here is derived from an EMBL/GenBank/DDBJ whole genome shotgun (WGS) entry which is preliminary data.</text>
</comment>
<proteinExistence type="predicted"/>
<name>A0A838CTP2_9BACI</name>
<accession>A0A838CTP2</accession>
<keyword evidence="2" id="KW-1185">Reference proteome</keyword>
<sequence length="51" mass="6025">MNEMLQRINCTDAFCWHCRKGVSREELMIIEEIGTTIAELCYACYEETMMN</sequence>
<dbReference type="AlphaFoldDB" id="A0A838CTP2"/>
<reference evidence="1 2" key="1">
    <citation type="journal article" date="2004" name="Extremophiles">
        <title>Halobacillus locisalis sp. nov., a halophilic bacterium isolated from a marine solar saltern of the Yellow Sea in Korea.</title>
        <authorList>
            <person name="Yoon J.H."/>
            <person name="Kang K.H."/>
            <person name="Oh T.K."/>
            <person name="Park Y.H."/>
        </authorList>
    </citation>
    <scope>NUCLEOTIDE SEQUENCE [LARGE SCALE GENOMIC DNA]</scope>
    <source>
        <strain evidence="1 2">KCTC 3788</strain>
    </source>
</reference>